<dbReference type="InterPro" id="IPR045136">
    <property type="entry name" value="Iah1-like"/>
</dbReference>
<keyword evidence="3" id="KW-1185">Reference proteome</keyword>
<comment type="caution">
    <text evidence="2">The sequence shown here is derived from an EMBL/GenBank/DDBJ whole genome shotgun (WGS) entry which is preliminary data.</text>
</comment>
<dbReference type="CDD" id="cd01838">
    <property type="entry name" value="Isoamyl_acetate_hydrolase_like"/>
    <property type="match status" value="1"/>
</dbReference>
<dbReference type="EMBL" id="JAVHJO010000001">
    <property type="protein sequence ID" value="KAK6543809.1"/>
    <property type="molecule type" value="Genomic_DNA"/>
</dbReference>
<dbReference type="Pfam" id="PF13472">
    <property type="entry name" value="Lipase_GDSL_2"/>
    <property type="match status" value="1"/>
</dbReference>
<dbReference type="InterPro" id="IPR013830">
    <property type="entry name" value="SGNH_hydro"/>
</dbReference>
<dbReference type="Proteomes" id="UP001365542">
    <property type="component" value="Unassembled WGS sequence"/>
</dbReference>
<dbReference type="PANTHER" id="PTHR14209">
    <property type="entry name" value="ISOAMYL ACETATE-HYDROLYZING ESTERASE 1"/>
    <property type="match status" value="1"/>
</dbReference>
<feature type="domain" description="SGNH hydrolase-type esterase" evidence="1">
    <location>
        <begin position="19"/>
        <end position="217"/>
    </location>
</feature>
<dbReference type="SUPFAM" id="SSF52266">
    <property type="entry name" value="SGNH hydrolase"/>
    <property type="match status" value="1"/>
</dbReference>
<dbReference type="InterPro" id="IPR036514">
    <property type="entry name" value="SGNH_hydro_sf"/>
</dbReference>
<evidence type="ECO:0000313" key="3">
    <source>
        <dbReference type="Proteomes" id="UP001365542"/>
    </source>
</evidence>
<sequence length="250" mass="27997">MHTMAEPLTLPKGWPALILFGDSITEGIWHQDTGYSFGAALSDEFSRRIQVLERGFSGWTTANARVIVNDVIPPAGQALDLKLLVVFFGANDAVLPGYQQHVDIGEYKEYLKDIVTHRHLKDHGAKVVIVTPPPICEHKILPWTDRKNSVAREYAETAISVAEENGVEVLKLWHEFMAAAGWKEGDPLIGDINVPKSEKLGELLSDGLHLTSKGYELYLEKLMDLLKEKLPEIYNAGRPFPLWGEAPRYK</sequence>
<dbReference type="Gene3D" id="3.40.50.1110">
    <property type="entry name" value="SGNH hydrolase"/>
    <property type="match status" value="1"/>
</dbReference>
<accession>A0AAV9XRG6</accession>
<dbReference type="PANTHER" id="PTHR14209:SF19">
    <property type="entry name" value="ISOAMYL ACETATE-HYDROLYZING ESTERASE 1 HOMOLOG"/>
    <property type="match status" value="1"/>
</dbReference>
<organism evidence="2 3">
    <name type="scientific">Orbilia ellipsospora</name>
    <dbReference type="NCBI Taxonomy" id="2528407"/>
    <lineage>
        <taxon>Eukaryota</taxon>
        <taxon>Fungi</taxon>
        <taxon>Dikarya</taxon>
        <taxon>Ascomycota</taxon>
        <taxon>Pezizomycotina</taxon>
        <taxon>Orbiliomycetes</taxon>
        <taxon>Orbiliales</taxon>
        <taxon>Orbiliaceae</taxon>
        <taxon>Orbilia</taxon>
    </lineage>
</organism>
<name>A0AAV9XRG6_9PEZI</name>
<reference evidence="2 3" key="1">
    <citation type="submission" date="2019-10" db="EMBL/GenBank/DDBJ databases">
        <authorList>
            <person name="Palmer J.M."/>
        </authorList>
    </citation>
    <scope>NUCLEOTIDE SEQUENCE [LARGE SCALE GENOMIC DNA]</scope>
    <source>
        <strain evidence="2 3">TWF694</strain>
    </source>
</reference>
<evidence type="ECO:0000259" key="1">
    <source>
        <dbReference type="Pfam" id="PF13472"/>
    </source>
</evidence>
<proteinExistence type="predicted"/>
<dbReference type="AlphaFoldDB" id="A0AAV9XRG6"/>
<protein>
    <recommendedName>
        <fullName evidence="1">SGNH hydrolase-type esterase domain-containing protein</fullName>
    </recommendedName>
</protein>
<gene>
    <name evidence="2" type="ORF">TWF694_000539</name>
</gene>
<evidence type="ECO:0000313" key="2">
    <source>
        <dbReference type="EMBL" id="KAK6543809.1"/>
    </source>
</evidence>